<protein>
    <submittedName>
        <fullName evidence="1">Acyl-CoA thioester hydrolase, YbgC/YbaW family</fullName>
    </submittedName>
</protein>
<dbReference type="GO" id="GO:0047617">
    <property type="term" value="F:fatty acyl-CoA hydrolase activity"/>
    <property type="evidence" value="ECO:0007669"/>
    <property type="project" value="TreeGrafter"/>
</dbReference>
<dbReference type="AlphaFoldDB" id="A0A133KWP6"/>
<evidence type="ECO:0000313" key="1">
    <source>
        <dbReference type="EMBL" id="KWZ84129.1"/>
    </source>
</evidence>
<dbReference type="Proteomes" id="UP000070376">
    <property type="component" value="Unassembled WGS sequence"/>
</dbReference>
<dbReference type="Pfam" id="PF13279">
    <property type="entry name" value="4HBT_2"/>
    <property type="match status" value="1"/>
</dbReference>
<dbReference type="PATRIC" id="fig|1398.22.peg.927"/>
<sequence length="169" mass="19129">MVVHSLKGGIPLKKHISYIDDWNAWEEGFSYYLPVTVRFSETDMFGHMNNTVPFIYFEQARIEFLQQLGFMGDWAKKGTGSIPVVADLQCDFLQQVFFNDKLRIYVKVSKIGNSSVDLHYMAKNEANEICFTGRGTMVQISVTTGKGIPWTAEERARFADPQAAVSSVN</sequence>
<reference evidence="2" key="1">
    <citation type="submission" date="2016-01" db="EMBL/GenBank/DDBJ databases">
        <authorList>
            <person name="Mitreva M."/>
            <person name="Pepin K.H."/>
            <person name="Mihindukulasuriya K.A."/>
            <person name="Fulton R."/>
            <person name="Fronick C."/>
            <person name="O'Laughlin M."/>
            <person name="Miner T."/>
            <person name="Herter B."/>
            <person name="Rosa B.A."/>
            <person name="Cordes M."/>
            <person name="Tomlinson C."/>
            <person name="Wollam A."/>
            <person name="Palsikar V.B."/>
            <person name="Mardis E.R."/>
            <person name="Wilson R.K."/>
        </authorList>
    </citation>
    <scope>NUCLEOTIDE SEQUENCE [LARGE SCALE GENOMIC DNA]</scope>
    <source>
        <strain evidence="2">GED7749B</strain>
    </source>
</reference>
<dbReference type="PANTHER" id="PTHR31793:SF24">
    <property type="entry name" value="LONG-CHAIN ACYL-COA THIOESTERASE FADM"/>
    <property type="match status" value="1"/>
</dbReference>
<dbReference type="PANTHER" id="PTHR31793">
    <property type="entry name" value="4-HYDROXYBENZOYL-COA THIOESTERASE FAMILY MEMBER"/>
    <property type="match status" value="1"/>
</dbReference>
<organism evidence="1 2">
    <name type="scientific">Heyndrickxia coagulans</name>
    <name type="common">Weizmannia coagulans</name>
    <dbReference type="NCBI Taxonomy" id="1398"/>
    <lineage>
        <taxon>Bacteria</taxon>
        <taxon>Bacillati</taxon>
        <taxon>Bacillota</taxon>
        <taxon>Bacilli</taxon>
        <taxon>Bacillales</taxon>
        <taxon>Bacillaceae</taxon>
        <taxon>Heyndrickxia</taxon>
    </lineage>
</organism>
<accession>A0A133KWP6</accession>
<dbReference type="InterPro" id="IPR050563">
    <property type="entry name" value="4-hydroxybenzoyl-CoA_TE"/>
</dbReference>
<dbReference type="CDD" id="cd00586">
    <property type="entry name" value="4HBT"/>
    <property type="match status" value="1"/>
</dbReference>
<evidence type="ECO:0000313" key="2">
    <source>
        <dbReference type="Proteomes" id="UP000070376"/>
    </source>
</evidence>
<dbReference type="InterPro" id="IPR029069">
    <property type="entry name" value="HotDog_dom_sf"/>
</dbReference>
<name>A0A133KWP6_HEYCO</name>
<dbReference type="Gene3D" id="3.10.129.10">
    <property type="entry name" value="Hotdog Thioesterase"/>
    <property type="match status" value="1"/>
</dbReference>
<dbReference type="SUPFAM" id="SSF54637">
    <property type="entry name" value="Thioesterase/thiol ester dehydrase-isomerase"/>
    <property type="match status" value="1"/>
</dbReference>
<gene>
    <name evidence="1" type="ORF">HMPREF3213_00917</name>
</gene>
<keyword evidence="1" id="KW-0378">Hydrolase</keyword>
<comment type="caution">
    <text evidence="1">The sequence shown here is derived from an EMBL/GenBank/DDBJ whole genome shotgun (WGS) entry which is preliminary data.</text>
</comment>
<proteinExistence type="predicted"/>
<dbReference type="EMBL" id="LRPN01000032">
    <property type="protein sequence ID" value="KWZ84129.1"/>
    <property type="molecule type" value="Genomic_DNA"/>
</dbReference>